<reference evidence="1" key="1">
    <citation type="submission" date="2022-11" db="EMBL/GenBank/DDBJ databases">
        <authorList>
            <person name="Petersen C."/>
        </authorList>
    </citation>
    <scope>NUCLEOTIDE SEQUENCE</scope>
    <source>
        <strain evidence="1">IBT 30761</strain>
    </source>
</reference>
<sequence length="103" mass="11977">MHPKLMDTPYAVSDKRDRTYSWSQRRTSSVVMVSCTITVQTPFSNIDHQICIYMKQVLSQHQDAFEPLNLAHWTARVQQACTTLETSRACWKETEWTTETVGH</sequence>
<gene>
    <name evidence="1" type="ORF">N7532_006577</name>
</gene>
<organism evidence="1 2">
    <name type="scientific">Penicillium argentinense</name>
    <dbReference type="NCBI Taxonomy" id="1131581"/>
    <lineage>
        <taxon>Eukaryota</taxon>
        <taxon>Fungi</taxon>
        <taxon>Dikarya</taxon>
        <taxon>Ascomycota</taxon>
        <taxon>Pezizomycotina</taxon>
        <taxon>Eurotiomycetes</taxon>
        <taxon>Eurotiomycetidae</taxon>
        <taxon>Eurotiales</taxon>
        <taxon>Aspergillaceae</taxon>
        <taxon>Penicillium</taxon>
    </lineage>
</organism>
<evidence type="ECO:0000313" key="1">
    <source>
        <dbReference type="EMBL" id="KAJ5099576.1"/>
    </source>
</evidence>
<evidence type="ECO:0000313" key="2">
    <source>
        <dbReference type="Proteomes" id="UP001149074"/>
    </source>
</evidence>
<dbReference type="RefSeq" id="XP_056475230.1">
    <property type="nucleotide sequence ID" value="XM_056619071.1"/>
</dbReference>
<proteinExistence type="predicted"/>
<name>A0A9W9FG72_9EURO</name>
<keyword evidence="2" id="KW-1185">Reference proteome</keyword>
<accession>A0A9W9FG72</accession>
<dbReference type="Proteomes" id="UP001149074">
    <property type="component" value="Unassembled WGS sequence"/>
</dbReference>
<dbReference type="EMBL" id="JAPQKI010000005">
    <property type="protein sequence ID" value="KAJ5099576.1"/>
    <property type="molecule type" value="Genomic_DNA"/>
</dbReference>
<dbReference type="GeneID" id="81358050"/>
<dbReference type="AlphaFoldDB" id="A0A9W9FG72"/>
<comment type="caution">
    <text evidence="1">The sequence shown here is derived from an EMBL/GenBank/DDBJ whole genome shotgun (WGS) entry which is preliminary data.</text>
</comment>
<reference evidence="1" key="2">
    <citation type="journal article" date="2023" name="IMA Fungus">
        <title>Comparative genomic study of the Penicillium genus elucidates a diverse pangenome and 15 lateral gene transfer events.</title>
        <authorList>
            <person name="Petersen C."/>
            <person name="Sorensen T."/>
            <person name="Nielsen M.R."/>
            <person name="Sondergaard T.E."/>
            <person name="Sorensen J.L."/>
            <person name="Fitzpatrick D.A."/>
            <person name="Frisvad J.C."/>
            <person name="Nielsen K.L."/>
        </authorList>
    </citation>
    <scope>NUCLEOTIDE SEQUENCE</scope>
    <source>
        <strain evidence="1">IBT 30761</strain>
    </source>
</reference>
<protein>
    <submittedName>
        <fullName evidence="1">Uncharacterized protein</fullName>
    </submittedName>
</protein>